<dbReference type="PANTHER" id="PTHR21192">
    <property type="entry name" value="NUCLEAR PROTEIN E3-3"/>
    <property type="match status" value="1"/>
</dbReference>
<dbReference type="InParanoid" id="G3AL68"/>
<evidence type="ECO:0000313" key="1">
    <source>
        <dbReference type="EMBL" id="EGW33111.1"/>
    </source>
</evidence>
<dbReference type="HOGENOM" id="CLU_074390_1_1_1"/>
<organism evidence="2">
    <name type="scientific">Spathaspora passalidarum (strain NRRL Y-27907 / 11-Y1)</name>
    <dbReference type="NCBI Taxonomy" id="619300"/>
    <lineage>
        <taxon>Eukaryota</taxon>
        <taxon>Fungi</taxon>
        <taxon>Dikarya</taxon>
        <taxon>Ascomycota</taxon>
        <taxon>Saccharomycotina</taxon>
        <taxon>Pichiomycetes</taxon>
        <taxon>Debaryomycetaceae</taxon>
        <taxon>Spathaspora</taxon>
    </lineage>
</organism>
<sequence length="194" mass="21580">MFRQTIIRRFCTTPAYLNKGFGAKSLKPHAKQILGNPGNKQPTSNPADMFKRNDVLMYSDKPINYIESVKPDGFHFFNTMLITSPDKQGKNVGAILLGTEVYEVNLDNLEIDNVRVNFPSEVLKIFKKVYPKPEIVVIGLGKQNRILMPETKNVFSELGIQTEVGDSSSAASVFDLLATERPNVIGALLLPPNL</sequence>
<dbReference type="GO" id="GO:0005743">
    <property type="term" value="C:mitochondrial inner membrane"/>
    <property type="evidence" value="ECO:0007669"/>
    <property type="project" value="TreeGrafter"/>
</dbReference>
<dbReference type="GO" id="GO:0032981">
    <property type="term" value="P:mitochondrial respiratory chain complex I assembly"/>
    <property type="evidence" value="ECO:0007669"/>
    <property type="project" value="TreeGrafter"/>
</dbReference>
<evidence type="ECO:0000313" key="2">
    <source>
        <dbReference type="Proteomes" id="UP000000709"/>
    </source>
</evidence>
<dbReference type="STRING" id="619300.G3AL68"/>
<evidence type="ECO:0008006" key="3">
    <source>
        <dbReference type="Google" id="ProtNLM"/>
    </source>
</evidence>
<name>G3AL68_SPAPN</name>
<reference evidence="1 2" key="1">
    <citation type="journal article" date="2011" name="Proc. Natl. Acad. Sci. U.S.A.">
        <title>Comparative genomics of xylose-fermenting fungi for enhanced biofuel production.</title>
        <authorList>
            <person name="Wohlbach D.J."/>
            <person name="Kuo A."/>
            <person name="Sato T.K."/>
            <person name="Potts K.M."/>
            <person name="Salamov A.A."/>
            <person name="LaButti K.M."/>
            <person name="Sun H."/>
            <person name="Clum A."/>
            <person name="Pangilinan J.L."/>
            <person name="Lindquist E.A."/>
            <person name="Lucas S."/>
            <person name="Lapidus A."/>
            <person name="Jin M."/>
            <person name="Gunawan C."/>
            <person name="Balan V."/>
            <person name="Dale B.E."/>
            <person name="Jeffries T.W."/>
            <person name="Zinkel R."/>
            <person name="Barry K.W."/>
            <person name="Grigoriev I.V."/>
            <person name="Gasch A.P."/>
        </authorList>
    </citation>
    <scope>NUCLEOTIDE SEQUENCE [LARGE SCALE GENOMIC DNA]</scope>
    <source>
        <strain evidence="2">NRRL Y-27907 / 11-Y1</strain>
    </source>
</reference>
<dbReference type="Gene3D" id="3.40.1230.10">
    <property type="entry name" value="MTH938-like"/>
    <property type="match status" value="1"/>
</dbReference>
<dbReference type="EMBL" id="GL996501">
    <property type="protein sequence ID" value="EGW33111.1"/>
    <property type="molecule type" value="Genomic_DNA"/>
</dbReference>
<protein>
    <recommendedName>
        <fullName evidence="3">NADH dehydrogenase [ubiquinone] 1 alpha subcomplex assembly factor 3</fullName>
    </recommendedName>
</protein>
<dbReference type="eggNOG" id="ENOG502S704">
    <property type="taxonomic scope" value="Eukaryota"/>
</dbReference>
<dbReference type="SUPFAM" id="SSF64076">
    <property type="entry name" value="MTH938-like"/>
    <property type="match status" value="1"/>
</dbReference>
<dbReference type="InterPro" id="IPR007523">
    <property type="entry name" value="NDUFAF3/AAMDC"/>
</dbReference>
<dbReference type="RefSeq" id="XP_007374626.1">
    <property type="nucleotide sequence ID" value="XM_007374564.1"/>
</dbReference>
<dbReference type="Proteomes" id="UP000000709">
    <property type="component" value="Unassembled WGS sequence"/>
</dbReference>
<keyword evidence="2" id="KW-1185">Reference proteome</keyword>
<accession>G3AL68</accession>
<dbReference type="Pfam" id="PF04430">
    <property type="entry name" value="DUF498"/>
    <property type="match status" value="1"/>
</dbReference>
<dbReference type="AlphaFoldDB" id="G3AL68"/>
<proteinExistence type="predicted"/>
<dbReference type="PANTHER" id="PTHR21192:SF2">
    <property type="entry name" value="NADH DEHYDROGENASE [UBIQUINONE] 1 ALPHA SUBCOMPLEX ASSEMBLY FACTOR 3"/>
    <property type="match status" value="1"/>
</dbReference>
<dbReference type="OrthoDB" id="20681at2759"/>
<gene>
    <name evidence="1" type="ORF">SPAPADRAFT_60424</name>
</gene>
<dbReference type="InterPro" id="IPR036748">
    <property type="entry name" value="MTH938-like_sf"/>
</dbReference>
<dbReference type="KEGG" id="spaa:SPAPADRAFT_60424"/>
<dbReference type="GeneID" id="18873399"/>
<dbReference type="OMA" id="INIIDDW"/>